<dbReference type="InterPro" id="IPR006015">
    <property type="entry name" value="Universal_stress_UspA"/>
</dbReference>
<proteinExistence type="inferred from homology"/>
<evidence type="ECO:0000313" key="4">
    <source>
        <dbReference type="Proteomes" id="UP000315816"/>
    </source>
</evidence>
<dbReference type="Pfam" id="PF00582">
    <property type="entry name" value="Usp"/>
    <property type="match status" value="1"/>
</dbReference>
<gene>
    <name evidence="3" type="ORF">FIL88_04570</name>
</gene>
<evidence type="ECO:0000313" key="3">
    <source>
        <dbReference type="EMBL" id="TQV68859.1"/>
    </source>
</evidence>
<comment type="caution">
    <text evidence="3">The sequence shown here is derived from an EMBL/GenBank/DDBJ whole genome shotgun (WGS) entry which is preliminary data.</text>
</comment>
<dbReference type="Proteomes" id="UP000315816">
    <property type="component" value="Unassembled WGS sequence"/>
</dbReference>
<dbReference type="PRINTS" id="PR01438">
    <property type="entry name" value="UNVRSLSTRESS"/>
</dbReference>
<evidence type="ECO:0000259" key="2">
    <source>
        <dbReference type="Pfam" id="PF00582"/>
    </source>
</evidence>
<dbReference type="Gene3D" id="3.40.50.620">
    <property type="entry name" value="HUPs"/>
    <property type="match status" value="1"/>
</dbReference>
<dbReference type="AlphaFoldDB" id="A0A545SVA4"/>
<dbReference type="SUPFAM" id="SSF52402">
    <property type="entry name" value="Adenine nucleotide alpha hydrolases-like"/>
    <property type="match status" value="1"/>
</dbReference>
<dbReference type="OrthoDB" id="5186731at2"/>
<dbReference type="PANTHER" id="PTHR46268">
    <property type="entry name" value="STRESS RESPONSE PROTEIN NHAX"/>
    <property type="match status" value="1"/>
</dbReference>
<accession>A0A545SVA4</accession>
<dbReference type="CDD" id="cd00293">
    <property type="entry name" value="USP-like"/>
    <property type="match status" value="1"/>
</dbReference>
<dbReference type="InterPro" id="IPR014729">
    <property type="entry name" value="Rossmann-like_a/b/a_fold"/>
</dbReference>
<dbReference type="PANTHER" id="PTHR46268:SF6">
    <property type="entry name" value="UNIVERSAL STRESS PROTEIN UP12"/>
    <property type="match status" value="1"/>
</dbReference>
<dbReference type="RefSeq" id="WP_142852615.1">
    <property type="nucleotide sequence ID" value="NZ_FXWW01000001.1"/>
</dbReference>
<feature type="domain" description="UspA" evidence="2">
    <location>
        <begin position="3"/>
        <end position="144"/>
    </location>
</feature>
<name>A0A545SVA4_9RHOB</name>
<organism evidence="3 4">
    <name type="scientific">Aliiroseovarius halocynthiae</name>
    <dbReference type="NCBI Taxonomy" id="985055"/>
    <lineage>
        <taxon>Bacteria</taxon>
        <taxon>Pseudomonadati</taxon>
        <taxon>Pseudomonadota</taxon>
        <taxon>Alphaproteobacteria</taxon>
        <taxon>Rhodobacterales</taxon>
        <taxon>Paracoccaceae</taxon>
        <taxon>Aliiroseovarius</taxon>
    </lineage>
</organism>
<dbReference type="InterPro" id="IPR006016">
    <property type="entry name" value="UspA"/>
</dbReference>
<dbReference type="EMBL" id="VICH01000004">
    <property type="protein sequence ID" value="TQV68859.1"/>
    <property type="molecule type" value="Genomic_DNA"/>
</dbReference>
<comment type="similarity">
    <text evidence="1">Belongs to the universal stress protein A family.</text>
</comment>
<sequence>MENTVLLAVDGSDGSDRALGHAIARAKQGGAKVVVAYVIEWSPYSFNTPEENAQRHSRRESEIERANSEIVTPALLRLKGEDLECEGVVRHGPPAETLIDLAKECGAAQILIGRRGHSGLKSLLFGSVAGNLIQTAPVPVVVVP</sequence>
<keyword evidence="4" id="KW-1185">Reference proteome</keyword>
<reference evidence="3 4" key="1">
    <citation type="submission" date="2019-06" db="EMBL/GenBank/DDBJ databases">
        <title>A novel species of marine bacteria.</title>
        <authorList>
            <person name="Wang Y."/>
        </authorList>
    </citation>
    <scope>NUCLEOTIDE SEQUENCE [LARGE SCALE GENOMIC DNA]</scope>
    <source>
        <strain evidence="3 4">MA1-10</strain>
    </source>
</reference>
<protein>
    <submittedName>
        <fullName evidence="3">Universal stress protein</fullName>
    </submittedName>
</protein>
<evidence type="ECO:0000256" key="1">
    <source>
        <dbReference type="ARBA" id="ARBA00008791"/>
    </source>
</evidence>